<protein>
    <recommendedName>
        <fullName evidence="6">Probable inorganic carbon transporter subunit DabA</fullName>
    </recommendedName>
</protein>
<organism evidence="7 8">
    <name type="scientific">Candidatus Methylophosphatis roskildensis</name>
    <dbReference type="NCBI Taxonomy" id="2899263"/>
    <lineage>
        <taxon>Bacteria</taxon>
        <taxon>Pseudomonadati</taxon>
        <taxon>Pseudomonadota</taxon>
        <taxon>Betaproteobacteria</taxon>
        <taxon>Nitrosomonadales</taxon>
        <taxon>Sterolibacteriaceae</taxon>
        <taxon>Candidatus Methylophosphatis</taxon>
    </lineage>
</organism>
<dbReference type="AlphaFoldDB" id="A0A9D7DZB6"/>
<evidence type="ECO:0000256" key="5">
    <source>
        <dbReference type="ARBA" id="ARBA00023136"/>
    </source>
</evidence>
<feature type="binding site" evidence="6">
    <location>
        <position position="561"/>
    </location>
    <ligand>
        <name>Zn(2+)</name>
        <dbReference type="ChEBI" id="CHEBI:29105"/>
    </ligand>
</feature>
<dbReference type="Pfam" id="PF10070">
    <property type="entry name" value="DabA"/>
    <property type="match status" value="1"/>
</dbReference>
<dbReference type="GO" id="GO:0005886">
    <property type="term" value="C:plasma membrane"/>
    <property type="evidence" value="ECO:0007669"/>
    <property type="project" value="UniProtKB-SubCell"/>
</dbReference>
<evidence type="ECO:0000256" key="6">
    <source>
        <dbReference type="HAMAP-Rule" id="MF_01871"/>
    </source>
</evidence>
<keyword evidence="3 6" id="KW-0479">Metal-binding</keyword>
<feature type="binding site" evidence="6">
    <location>
        <position position="752"/>
    </location>
    <ligand>
        <name>Zn(2+)</name>
        <dbReference type="ChEBI" id="CHEBI:29105"/>
    </ligand>
</feature>
<feature type="binding site" evidence="6">
    <location>
        <position position="563"/>
    </location>
    <ligand>
        <name>Zn(2+)</name>
        <dbReference type="ChEBI" id="CHEBI:29105"/>
    </ligand>
</feature>
<feature type="binding site" evidence="6">
    <location>
        <position position="767"/>
    </location>
    <ligand>
        <name>Zn(2+)</name>
        <dbReference type="ChEBI" id="CHEBI:29105"/>
    </ligand>
</feature>
<comment type="similarity">
    <text evidence="6">Belongs to the inorganic carbon transporter (TC 9.A.2) DabA family.</text>
</comment>
<dbReference type="InterPro" id="IPR018752">
    <property type="entry name" value="DabA"/>
</dbReference>
<keyword evidence="4 6" id="KW-0862">Zinc</keyword>
<evidence type="ECO:0000313" key="7">
    <source>
        <dbReference type="EMBL" id="MBK6973678.1"/>
    </source>
</evidence>
<comment type="subcellular location">
    <subcellularLocation>
        <location evidence="6">Cell membrane</location>
        <topology evidence="6">Peripheral membrane protein</topology>
    </subcellularLocation>
</comment>
<keyword evidence="1 6" id="KW-0813">Transport</keyword>
<comment type="caution">
    <text evidence="7">The sequence shown here is derived from an EMBL/GenBank/DDBJ whole genome shotgun (WGS) entry which is preliminary data.</text>
</comment>
<evidence type="ECO:0000256" key="2">
    <source>
        <dbReference type="ARBA" id="ARBA00022475"/>
    </source>
</evidence>
<dbReference type="EMBL" id="JADJEV010000003">
    <property type="protein sequence ID" value="MBK6973678.1"/>
    <property type="molecule type" value="Genomic_DNA"/>
</dbReference>
<dbReference type="HAMAP" id="MF_01871">
    <property type="entry name" value="DabA"/>
    <property type="match status" value="1"/>
</dbReference>
<accession>A0A9D7DZB6</accession>
<dbReference type="Proteomes" id="UP000807785">
    <property type="component" value="Unassembled WGS sequence"/>
</dbReference>
<gene>
    <name evidence="6" type="primary">dabA</name>
    <name evidence="7" type="ORF">IPH26_12310</name>
</gene>
<keyword evidence="5 6" id="KW-0472">Membrane</keyword>
<reference evidence="7" key="1">
    <citation type="submission" date="2020-10" db="EMBL/GenBank/DDBJ databases">
        <title>Connecting structure to function with the recovery of over 1000 high-quality activated sludge metagenome-assembled genomes encoding full-length rRNA genes using long-read sequencing.</title>
        <authorList>
            <person name="Singleton C.M."/>
            <person name="Petriglieri F."/>
            <person name="Kristensen J.M."/>
            <person name="Kirkegaard R.H."/>
            <person name="Michaelsen T.Y."/>
            <person name="Andersen M.H."/>
            <person name="Karst S.M."/>
            <person name="Dueholm M.S."/>
            <person name="Nielsen P.H."/>
            <person name="Albertsen M."/>
        </authorList>
    </citation>
    <scope>NUCLEOTIDE SEQUENCE</scope>
    <source>
        <strain evidence="7">Bjer_18-Q3-R1-45_BAT3C.347</strain>
    </source>
</reference>
<proteinExistence type="inferred from homology"/>
<evidence type="ECO:0000313" key="8">
    <source>
        <dbReference type="Proteomes" id="UP000807785"/>
    </source>
</evidence>
<evidence type="ECO:0000256" key="4">
    <source>
        <dbReference type="ARBA" id="ARBA00022833"/>
    </source>
</evidence>
<name>A0A9D7DZB6_9PROT</name>
<dbReference type="PANTHER" id="PTHR38344:SF1">
    <property type="entry name" value="INORGANIC CARBON TRANSPORTER SUBUNIT DABA-RELATED"/>
    <property type="match status" value="1"/>
</dbReference>
<dbReference type="GO" id="GO:0008270">
    <property type="term" value="F:zinc ion binding"/>
    <property type="evidence" value="ECO:0007669"/>
    <property type="project" value="UniProtKB-UniRule"/>
</dbReference>
<comment type="cofactor">
    <cofactor evidence="6">
        <name>Zn(2+)</name>
        <dbReference type="ChEBI" id="CHEBI:29105"/>
    </cofactor>
</comment>
<evidence type="ECO:0000256" key="1">
    <source>
        <dbReference type="ARBA" id="ARBA00022448"/>
    </source>
</evidence>
<sequence>MTSESPGSGAVDIRAVIVQAIDALEQVLPAQAPIRDFVHHNTLHGFQHLPFREAVAAAARHTGARGLLPLKQFREHFRRGRVTADELREALRAQTELGADEPLNLAAPDAVPPEGAEGLRREDVYLAALLHPLDAISAERLHFELEDLHAGERFQADVPAAPRAALLGRAQAAEGAAIADLWSACLDVLGLDQARPHPEDLTEADQDFEPMADAHAAALDAEAEDLRERLIERVGVDWTLRDLLRALTGADLMTHVHAALVRHLAAHIDQGLAVWHNPARGRGFYAAWRSSVECDLVWGLVDLPEWREVVGGLPEDALDALLDELRLLGLPEEKWPCYLERLALELPGWAGMYLWRQHHPGYGGADAVPVSLIDQLAVRLVLGRLFAHGICRRRWRSAPSLPALSAYFRRHPAELLVRHALYSERLPEHLLRLARGLTQQATFSVELLGDADWQQAAALVAAWRSHPGVGEHEAISPQRSAWPLFRLAQHLALPGAALRAIGAAGARELLGCLHRLDPESAGYVWLLAYERHYRDQVLAALAANHGHAAASGVPEAQLVFCMDDREEGLRRHLEEINPALETLGAAGFFGVAVNWRGLDDTTVTPLCPIVVTPAHEAREVAQPGADTLLARHERRRRRRLRWKALLTQGTRRGVLSAAVLSAAAAPAALLALCGKVLAPARIGSLVARLRRSYDIAVATEVAFSAPAKSAPATPEQPRFGFTDAEQADRVHGLLRTMGLTSGFAPLVAVFGHGSSSENNPHMAAYDCGACSGRHGGPNARLFAAMANRPEVRAILYERGVHIPPTTWFLGGHSNTASSALTWFDAGGLPPALAPALAKLDADLAAAAAEHARERCRRFASAPAAPAPARARRHVVERSFDFSQARPELGHVTNACALIGRRSMSRGAFFDRRSFLISYDPTADPEGQVLEAILLAAGPVGAGISLEYYFSTVNNEHYGCGTKVVQNIAGLLGVMEGASSDLRTGLPRQMVEIHEAMRLLIVAEHRPEILSAITARQPALAELVGNGWVQLAAKDPDSEEMHFFEPDSGWVRWQGNGAPLPVVERSADWYAGHVDALAPALIRRAVREAV</sequence>
<dbReference type="PANTHER" id="PTHR38344">
    <property type="entry name" value="UPF0753 PROTEIN AQ_863"/>
    <property type="match status" value="1"/>
</dbReference>
<evidence type="ECO:0000256" key="3">
    <source>
        <dbReference type="ARBA" id="ARBA00022723"/>
    </source>
</evidence>
<keyword evidence="2 6" id="KW-1003">Cell membrane</keyword>
<comment type="function">
    <text evidence="6">Part of an energy-coupled inorganic carbon pump.</text>
</comment>
<comment type="subunit">
    <text evidence="6">Forms a complex with DabB.</text>
</comment>